<dbReference type="PANTHER" id="PTHR34598:SF3">
    <property type="entry name" value="OXIDOREDUCTASE AN1597"/>
    <property type="match status" value="1"/>
</dbReference>
<proteinExistence type="inferred from homology"/>
<evidence type="ECO:0000313" key="3">
    <source>
        <dbReference type="EMBL" id="QDS74615.1"/>
    </source>
</evidence>
<comment type="similarity">
    <text evidence="2">Belongs to the asaB hydroxylase/desaturase family.</text>
</comment>
<dbReference type="InterPro" id="IPR044053">
    <property type="entry name" value="AsaB-like"/>
</dbReference>
<reference evidence="3 4" key="1">
    <citation type="submission" date="2019-07" db="EMBL/GenBank/DDBJ databases">
        <title>Finished genome of Venturia effusa.</title>
        <authorList>
            <person name="Young C.A."/>
            <person name="Cox M.P."/>
            <person name="Ganley A.R.D."/>
            <person name="David W.J."/>
        </authorList>
    </citation>
    <scope>NUCLEOTIDE SEQUENCE [LARGE SCALE GENOMIC DNA]</scope>
    <source>
        <strain evidence="4">albino</strain>
    </source>
</reference>
<name>A0A517LG48_9PEZI</name>
<dbReference type="AlphaFoldDB" id="A0A517LG48"/>
<evidence type="ECO:0000256" key="1">
    <source>
        <dbReference type="ARBA" id="ARBA00023002"/>
    </source>
</evidence>
<evidence type="ECO:0008006" key="5">
    <source>
        <dbReference type="Google" id="ProtNLM"/>
    </source>
</evidence>
<dbReference type="GO" id="GO:0016491">
    <property type="term" value="F:oxidoreductase activity"/>
    <property type="evidence" value="ECO:0007669"/>
    <property type="project" value="UniProtKB-KW"/>
</dbReference>
<dbReference type="PANTHER" id="PTHR34598">
    <property type="entry name" value="BLL6449 PROTEIN"/>
    <property type="match status" value="1"/>
</dbReference>
<dbReference type="OrthoDB" id="412788at2759"/>
<gene>
    <name evidence="3" type="ORF">FKW77_008810</name>
</gene>
<sequence length="315" mass="36111">MSRLSSCVTSNVEKKSISVMDVQEIAVRKPKNLTTTLKYYDEAADEAKVAEPVDQDKTQPKVWYPKTPSKEIKATIQDITGRENSFTLDKQGFQLSRQPNTIITSSEDLLNNEKIKSQYYPQMQEWLKEVTGAPRVLVYHHGVRTSLEEGVKFIPGCRANSTRPTPAPPVYSVHVDQSGPESHNIVRRHLPKEADALLQKRVVIVNAWRPIKTVYRDPFGIASASSVSASDFIRRPYKFFDETRETLAVRPNPSHEWFYKYQQTPEEVLLFKGFDTHGNARVCPHSAFVDEEEKGKEVRESIEIRALLIYEDWQE</sequence>
<dbReference type="EMBL" id="CP042195">
    <property type="protein sequence ID" value="QDS74615.1"/>
    <property type="molecule type" value="Genomic_DNA"/>
</dbReference>
<dbReference type="Proteomes" id="UP000316270">
    <property type="component" value="Chromosome 11"/>
</dbReference>
<keyword evidence="4" id="KW-1185">Reference proteome</keyword>
<protein>
    <recommendedName>
        <fullName evidence="5">Methyltransferase</fullName>
    </recommendedName>
</protein>
<evidence type="ECO:0000313" key="4">
    <source>
        <dbReference type="Proteomes" id="UP000316270"/>
    </source>
</evidence>
<dbReference type="NCBIfam" id="NF041278">
    <property type="entry name" value="CmcJ_NvfI_EfuI"/>
    <property type="match status" value="1"/>
</dbReference>
<evidence type="ECO:0000256" key="2">
    <source>
        <dbReference type="ARBA" id="ARBA00023604"/>
    </source>
</evidence>
<keyword evidence="1" id="KW-0560">Oxidoreductase</keyword>
<organism evidence="3 4">
    <name type="scientific">Venturia effusa</name>
    <dbReference type="NCBI Taxonomy" id="50376"/>
    <lineage>
        <taxon>Eukaryota</taxon>
        <taxon>Fungi</taxon>
        <taxon>Dikarya</taxon>
        <taxon>Ascomycota</taxon>
        <taxon>Pezizomycotina</taxon>
        <taxon>Dothideomycetes</taxon>
        <taxon>Pleosporomycetidae</taxon>
        <taxon>Venturiales</taxon>
        <taxon>Venturiaceae</taxon>
        <taxon>Venturia</taxon>
    </lineage>
</organism>
<dbReference type="STRING" id="50376.A0A517LG48"/>
<accession>A0A517LG48</accession>